<dbReference type="PANTHER" id="PTHR11319">
    <property type="entry name" value="G PROTEIN-COUPLED RECEPTOR-RELATED"/>
    <property type="match status" value="1"/>
</dbReference>
<feature type="transmembrane region" description="Helical" evidence="1">
    <location>
        <begin position="503"/>
        <end position="523"/>
    </location>
</feature>
<sequence>MHLLRLYEASLFDEQSSLFIENTIFENISTFYKPIFQISYRDISFKNVEMNKINIYCDVNKCNLISVEMGIIKKNILFHDFKISDVHSNGNVFLFSGNDINIEFDNTEIRNSNSYGALLKCISENANIYFKNSKINNNKNFNKFDNGLVFIKNNINIFFIDSEFKNNESLTSGILYFEKIKNFNFTIQNSIFSGNQCNGNGGVINLIDSNEISDNYIKSIIIDHSIFNGNRANYFGGILYANISYSYNINIMHSNIINNYAGVAGGFLFFEQINDSIKEVSLFLKDKTLDNTFYNNTAISHGDIFATHPSKFVVSKNSNNYAETYSGGFIYLTLELQDDLNNKVNDSEKYYSDLGVQAELYEVQNTKVENYIISDIDSLNRINSLKIYTENPGDYYIHFISKNNSYNILKTTFLNYKIKINDCDSMNYKLRLSNNLFYCESPICDKTCVSENYYECIKGNDTDNINTPVNNICKCIKGRKGKNCLESDFADIRKFRVIKDFGILPLVSITIGCICGIYSNIFITSDKKQNCYVHLILAFIGFILIYIPFSMKLIISSNIMIKFNNSYSDNVLINAIFSSYILEKMFKVKSLNDNDNDTMGIGNINEYINKAYICTTRFDDYQIETSTLSNSYTNNAIQNIQKIVSFRDVKSIITSGRNITMKRVYYNIYLRVLVTWILLFVFLIFCMTYSIIVKNNDLIDVLLLDQMHFYKCPYEDYQKIIALVESFLLIFIIIKYLSVKNGRYIYMEIKIIIYNLFYKNIMIAQELQFFCNSLCYFFILSGYYLMIFCIIFKKQGNNRTFYFLSIPKQKCTLHNSYSCECDTGKVFKYKDEEIQSINEYIKFYKRIFKIQNIRENFHIPKNN</sequence>
<comment type="caution">
    <text evidence="2">The sequence shown here is derived from an EMBL/GenBank/DDBJ whole genome shotgun (WGS) entry which is preliminary data.</text>
</comment>
<keyword evidence="1" id="KW-0472">Membrane</keyword>
<feature type="transmembrane region" description="Helical" evidence="1">
    <location>
        <begin position="535"/>
        <end position="555"/>
    </location>
</feature>
<dbReference type="OrthoDB" id="283575at2759"/>
<accession>A0A1Y1V4L8</accession>
<dbReference type="PANTHER" id="PTHR11319:SF35">
    <property type="entry name" value="OUTER MEMBRANE PROTEIN PMPC-RELATED"/>
    <property type="match status" value="1"/>
</dbReference>
<dbReference type="EMBL" id="MCFH01000038">
    <property type="protein sequence ID" value="ORX45798.1"/>
    <property type="molecule type" value="Genomic_DNA"/>
</dbReference>
<proteinExistence type="predicted"/>
<evidence type="ECO:0000313" key="2">
    <source>
        <dbReference type="EMBL" id="ORX45798.1"/>
    </source>
</evidence>
<evidence type="ECO:0000313" key="3">
    <source>
        <dbReference type="Proteomes" id="UP000193719"/>
    </source>
</evidence>
<organism evidence="2 3">
    <name type="scientific">Piromyces finnis</name>
    <dbReference type="NCBI Taxonomy" id="1754191"/>
    <lineage>
        <taxon>Eukaryota</taxon>
        <taxon>Fungi</taxon>
        <taxon>Fungi incertae sedis</taxon>
        <taxon>Chytridiomycota</taxon>
        <taxon>Chytridiomycota incertae sedis</taxon>
        <taxon>Neocallimastigomycetes</taxon>
        <taxon>Neocallimastigales</taxon>
        <taxon>Neocallimastigaceae</taxon>
        <taxon>Piromyces</taxon>
    </lineage>
</organism>
<feature type="transmembrane region" description="Helical" evidence="1">
    <location>
        <begin position="717"/>
        <end position="737"/>
    </location>
</feature>
<evidence type="ECO:0000256" key="1">
    <source>
        <dbReference type="SAM" id="Phobius"/>
    </source>
</evidence>
<reference evidence="2 3" key="2">
    <citation type="submission" date="2016-08" db="EMBL/GenBank/DDBJ databases">
        <title>Pervasive Adenine N6-methylation of Active Genes in Fungi.</title>
        <authorList>
            <consortium name="DOE Joint Genome Institute"/>
            <person name="Mondo S.J."/>
            <person name="Dannebaum R.O."/>
            <person name="Kuo R.C."/>
            <person name="Labutti K."/>
            <person name="Haridas S."/>
            <person name="Kuo A."/>
            <person name="Salamov A."/>
            <person name="Ahrendt S.R."/>
            <person name="Lipzen A."/>
            <person name="Sullivan W."/>
            <person name="Andreopoulos W.B."/>
            <person name="Clum A."/>
            <person name="Lindquist E."/>
            <person name="Daum C."/>
            <person name="Ramamoorthy G.K."/>
            <person name="Gryganskyi A."/>
            <person name="Culley D."/>
            <person name="Magnuson J.K."/>
            <person name="James T.Y."/>
            <person name="O'Malley M.A."/>
            <person name="Stajich J.E."/>
            <person name="Spatafora J.W."/>
            <person name="Visel A."/>
            <person name="Grigoriev I.V."/>
        </authorList>
    </citation>
    <scope>NUCLEOTIDE SEQUENCE [LARGE SCALE GENOMIC DNA]</scope>
    <source>
        <strain evidence="3">finn</strain>
    </source>
</reference>
<evidence type="ECO:0008006" key="4">
    <source>
        <dbReference type="Google" id="ProtNLM"/>
    </source>
</evidence>
<keyword evidence="1" id="KW-1133">Transmembrane helix</keyword>
<keyword evidence="1" id="KW-0812">Transmembrane</keyword>
<gene>
    <name evidence="2" type="ORF">BCR36DRAFT_414395</name>
</gene>
<feature type="transmembrane region" description="Helical" evidence="1">
    <location>
        <begin position="668"/>
        <end position="692"/>
    </location>
</feature>
<reference evidence="2 3" key="1">
    <citation type="submission" date="2016-08" db="EMBL/GenBank/DDBJ databases">
        <title>Genomes of anaerobic fungi encode conserved fungal cellulosomes for biomass hydrolysis.</title>
        <authorList>
            <consortium name="DOE Joint Genome Institute"/>
            <person name="Haitjema C.H."/>
            <person name="Gilmore S.P."/>
            <person name="Henske J.K."/>
            <person name="Solomon K.V."/>
            <person name="De Groot R."/>
            <person name="Kuo A."/>
            <person name="Mondo S.J."/>
            <person name="Salamov A.A."/>
            <person name="Labutti K."/>
            <person name="Zhao Z."/>
            <person name="Chiniquy J."/>
            <person name="Barry K."/>
            <person name="Brewer H.M."/>
            <person name="Purvine S.O."/>
            <person name="Wright A.T."/>
            <person name="Boxma B."/>
            <person name="Van Alen T."/>
            <person name="Hackstein J.H."/>
            <person name="Baker S.E."/>
            <person name="Grigoriev I.V."/>
            <person name="O'Malley M.A."/>
        </authorList>
    </citation>
    <scope>NUCLEOTIDE SEQUENCE [LARGE SCALE GENOMIC DNA]</scope>
    <source>
        <strain evidence="3">finn</strain>
    </source>
</reference>
<keyword evidence="3" id="KW-1185">Reference proteome</keyword>
<dbReference type="AlphaFoldDB" id="A0A1Y1V4L8"/>
<protein>
    <recommendedName>
        <fullName evidence="4">EGF-like domain-containing protein</fullName>
    </recommendedName>
</protein>
<feature type="transmembrane region" description="Helical" evidence="1">
    <location>
        <begin position="767"/>
        <end position="792"/>
    </location>
</feature>
<name>A0A1Y1V4L8_9FUNG</name>
<dbReference type="Proteomes" id="UP000193719">
    <property type="component" value="Unassembled WGS sequence"/>
</dbReference>